<accession>C4XNM3</accession>
<dbReference type="AlphaFoldDB" id="C4XNM3"/>
<dbReference type="EMBL" id="AP010904">
    <property type="protein sequence ID" value="BAH74998.1"/>
    <property type="molecule type" value="Genomic_DNA"/>
</dbReference>
<sequence>MATKNTSKQTSAENLVSIIQTVSMFKSKTGIIFALPSGKPAIYPVEVESQEFTTWVNNTYFKKYHKFPPGYELAPAIKYVVSETPFIQGTNEVHLRFGHNKGTVYIDLANENNEVVAISDTGWDITASAPVYFKKVSTQLAIPTPEKYGDYLKLGEFINIDDDSKMVLLSTLCSLAHGNYVRPLLGLIGPEGSGKTSAARFIRTMLDPNTPLETSVHTTRDLMLTLNNNAIPLLDNITKFTQAETDSLCKATTGTGSQERKYYTNHDLLSLYFQRTTIYTALKSPTQAPDFLDRALEFDFNRIPHSQMKSDSDLPAEFEKQLPNILGGFYTTISEAMKLLPTINLPKHARWCDAFKLSAAAAEVIGYGANNYAETCLAMINARKQKFSKIAKNNDSVDMIKSILRENNKFTGTTSKLWQKLTSLTNAYEVPPKWLQSPIALGKHLGTIKADLEDSGIYYDKKVCKERVYCKPGTYTSVSSRSFRRSSGD</sequence>
<proteinExistence type="predicted"/>
<evidence type="ECO:0008006" key="3">
    <source>
        <dbReference type="Google" id="ProtNLM"/>
    </source>
</evidence>
<dbReference type="HOGENOM" id="CLU_557510_0_0_7"/>
<dbReference type="eggNOG" id="COG3378">
    <property type="taxonomic scope" value="Bacteria"/>
</dbReference>
<evidence type="ECO:0000313" key="2">
    <source>
        <dbReference type="Proteomes" id="UP000009071"/>
    </source>
</evidence>
<dbReference type="InterPro" id="IPR027417">
    <property type="entry name" value="P-loop_NTPase"/>
</dbReference>
<dbReference type="KEGG" id="dma:DMR_15070"/>
<dbReference type="SUPFAM" id="SSF52540">
    <property type="entry name" value="P-loop containing nucleoside triphosphate hydrolases"/>
    <property type="match status" value="1"/>
</dbReference>
<keyword evidence="2" id="KW-1185">Reference proteome</keyword>
<dbReference type="STRING" id="573370.DMR_15070"/>
<gene>
    <name evidence="1" type="ordered locus">DMR_15070</name>
</gene>
<protein>
    <recommendedName>
        <fullName evidence="3">SF3 helicase domain-containing protein</fullName>
    </recommendedName>
</protein>
<reference evidence="1 2" key="1">
    <citation type="journal article" date="2009" name="Genome Res.">
        <title>Whole genome sequence of Desulfovibrio magneticus strain RS-1 revealed common gene clusters in magnetotactic bacteria.</title>
        <authorList>
            <person name="Nakazawa H."/>
            <person name="Arakaki A."/>
            <person name="Narita-Yamada S."/>
            <person name="Yashiro I."/>
            <person name="Jinno K."/>
            <person name="Aoki N."/>
            <person name="Tsuruyama A."/>
            <person name="Okamura Y."/>
            <person name="Tanikawa S."/>
            <person name="Fujita N."/>
            <person name="Takeyama H."/>
            <person name="Matsunaga T."/>
        </authorList>
    </citation>
    <scope>NUCLEOTIDE SEQUENCE [LARGE SCALE GENOMIC DNA]</scope>
    <source>
        <strain evidence="2">ATCC 700980 / DSM 13731 / RS-1</strain>
    </source>
</reference>
<dbReference type="Proteomes" id="UP000009071">
    <property type="component" value="Chromosome"/>
</dbReference>
<organism evidence="1 2">
    <name type="scientific">Solidesulfovibrio magneticus (strain ATCC 700980 / DSM 13731 / RS-1)</name>
    <name type="common">Desulfovibrio magneticus</name>
    <dbReference type="NCBI Taxonomy" id="573370"/>
    <lineage>
        <taxon>Bacteria</taxon>
        <taxon>Pseudomonadati</taxon>
        <taxon>Thermodesulfobacteriota</taxon>
        <taxon>Desulfovibrionia</taxon>
        <taxon>Desulfovibrionales</taxon>
        <taxon>Desulfovibrionaceae</taxon>
        <taxon>Solidesulfovibrio</taxon>
    </lineage>
</organism>
<name>C4XNM3_SOLM1</name>
<evidence type="ECO:0000313" key="1">
    <source>
        <dbReference type="EMBL" id="BAH74998.1"/>
    </source>
</evidence>
<dbReference type="OrthoDB" id="784829at2"/>
<dbReference type="RefSeq" id="WP_015860206.1">
    <property type="nucleotide sequence ID" value="NC_012796.1"/>
</dbReference>